<dbReference type="GeneID" id="5015519"/>
<gene>
    <name evidence="2" type="ORF">GSPATT00005583001</name>
</gene>
<dbReference type="RefSeq" id="XP_001429735.1">
    <property type="nucleotide sequence ID" value="XM_001429698.1"/>
</dbReference>
<dbReference type="HOGENOM" id="CLU_077542_0_0_1"/>
<evidence type="ECO:0000256" key="1">
    <source>
        <dbReference type="SAM" id="MobiDB-lite"/>
    </source>
</evidence>
<keyword evidence="3" id="KW-1185">Reference proteome</keyword>
<evidence type="ECO:0008006" key="4">
    <source>
        <dbReference type="Google" id="ProtNLM"/>
    </source>
</evidence>
<dbReference type="GO" id="GO:0003700">
    <property type="term" value="F:DNA-binding transcription factor activity"/>
    <property type="evidence" value="ECO:0007669"/>
    <property type="project" value="InterPro"/>
</dbReference>
<dbReference type="SUPFAM" id="SSF57959">
    <property type="entry name" value="Leucine zipper domain"/>
    <property type="match status" value="1"/>
</dbReference>
<reference evidence="2 3" key="1">
    <citation type="journal article" date="2006" name="Nature">
        <title>Global trends of whole-genome duplications revealed by the ciliate Paramecium tetraurelia.</title>
        <authorList>
            <consortium name="Genoscope"/>
            <person name="Aury J.-M."/>
            <person name="Jaillon O."/>
            <person name="Duret L."/>
            <person name="Noel B."/>
            <person name="Jubin C."/>
            <person name="Porcel B.M."/>
            <person name="Segurens B."/>
            <person name="Daubin V."/>
            <person name="Anthouard V."/>
            <person name="Aiach N."/>
            <person name="Arnaiz O."/>
            <person name="Billaut A."/>
            <person name="Beisson J."/>
            <person name="Blanc I."/>
            <person name="Bouhouche K."/>
            <person name="Camara F."/>
            <person name="Duharcourt S."/>
            <person name="Guigo R."/>
            <person name="Gogendeau D."/>
            <person name="Katinka M."/>
            <person name="Keller A.-M."/>
            <person name="Kissmehl R."/>
            <person name="Klotz C."/>
            <person name="Koll F."/>
            <person name="Le Moue A."/>
            <person name="Lepere C."/>
            <person name="Malinsky S."/>
            <person name="Nowacki M."/>
            <person name="Nowak J.K."/>
            <person name="Plattner H."/>
            <person name="Poulain J."/>
            <person name="Ruiz F."/>
            <person name="Serrano V."/>
            <person name="Zagulski M."/>
            <person name="Dessen P."/>
            <person name="Betermier M."/>
            <person name="Weissenbach J."/>
            <person name="Scarpelli C."/>
            <person name="Schachter V."/>
            <person name="Sperling L."/>
            <person name="Meyer E."/>
            <person name="Cohen J."/>
            <person name="Wincker P."/>
        </authorList>
    </citation>
    <scope>NUCLEOTIDE SEQUENCE [LARGE SCALE GENOMIC DNA]</scope>
    <source>
        <strain evidence="2 3">Stock d4-2</strain>
    </source>
</reference>
<accession>A0BUX0</accession>
<protein>
    <recommendedName>
        <fullName evidence="4">BZIP domain-containing protein</fullName>
    </recommendedName>
</protein>
<evidence type="ECO:0000313" key="2">
    <source>
        <dbReference type="EMBL" id="CAK62337.1"/>
    </source>
</evidence>
<organism evidence="2 3">
    <name type="scientific">Paramecium tetraurelia</name>
    <dbReference type="NCBI Taxonomy" id="5888"/>
    <lineage>
        <taxon>Eukaryota</taxon>
        <taxon>Sar</taxon>
        <taxon>Alveolata</taxon>
        <taxon>Ciliophora</taxon>
        <taxon>Intramacronucleata</taxon>
        <taxon>Oligohymenophorea</taxon>
        <taxon>Peniculida</taxon>
        <taxon>Parameciidae</taxon>
        <taxon>Paramecium</taxon>
    </lineage>
</organism>
<dbReference type="InParanoid" id="A0BUX0"/>
<dbReference type="Proteomes" id="UP000000600">
    <property type="component" value="Unassembled WGS sequence"/>
</dbReference>
<proteinExistence type="predicted"/>
<dbReference type="EMBL" id="CT868019">
    <property type="protein sequence ID" value="CAK62337.1"/>
    <property type="molecule type" value="Genomic_DNA"/>
</dbReference>
<feature type="compositionally biased region" description="Basic and acidic residues" evidence="1">
    <location>
        <begin position="17"/>
        <end position="31"/>
    </location>
</feature>
<dbReference type="OrthoDB" id="425490at2759"/>
<sequence length="312" mass="37192">MSEKKIRKKYHDKIDFKLDLPDTNNKKEKARQSAKNTRQRKKAYIESLEQKCEVAQLTAQLNQNKKVESKPSLMQLMEQFLIDRKQQFDMLEKAYQEENEASIKVITNSLRFKYGIAGQGRLMAINKVFELLIDLLLPMHMRYLFWVASEDVDIFKRERQSGEFYSFDMSDSQINCLNSFGLDDDQILKIQNMQQTIQEQRSHYDNLIIEIYKIQQSIIKESEKCQTIVDEIWDVLEPKQAAGQGKFILQNQSRIEQFREKKVYPDCVILTLQKRAKEEIQRQQQYSYFDMKKEQKQEELGLNNYFQADFNN</sequence>
<dbReference type="InterPro" id="IPR046347">
    <property type="entry name" value="bZIP_sf"/>
</dbReference>
<name>A0BUX0_PARTE</name>
<evidence type="ECO:0000313" key="3">
    <source>
        <dbReference type="Proteomes" id="UP000000600"/>
    </source>
</evidence>
<dbReference type="Gene3D" id="1.20.5.170">
    <property type="match status" value="1"/>
</dbReference>
<dbReference type="OMA" id="QQYSYFD"/>
<dbReference type="AlphaFoldDB" id="A0BUX0"/>
<feature type="region of interest" description="Disordered" evidence="1">
    <location>
        <begin position="17"/>
        <end position="40"/>
    </location>
</feature>
<dbReference type="KEGG" id="ptm:GSPATT00005583001"/>